<evidence type="ECO:0000313" key="1">
    <source>
        <dbReference type="EMBL" id="KWR55631.1"/>
    </source>
</evidence>
<reference evidence="1 2" key="1">
    <citation type="journal article" date="2016" name="BMC Genomics">
        <title>Type VI secretion systems of human gut Bacteroidales segregate into three genetic architectures, two of which are contained on mobile genetic elements.</title>
        <authorList>
            <person name="Coyne M.J."/>
            <person name="Roelofs K.G."/>
            <person name="Comstock L.E."/>
        </authorList>
    </citation>
    <scope>NUCLEOTIDE SEQUENCE [LARGE SCALE GENOMIC DNA]</scope>
    <source>
        <strain evidence="1 2">CL09T03C01</strain>
    </source>
</reference>
<gene>
    <name evidence="1" type="ORF">AA415_01411</name>
</gene>
<comment type="caution">
    <text evidence="1">The sequence shown here is derived from an EMBL/GenBank/DDBJ whole genome shotgun (WGS) entry which is preliminary data.</text>
</comment>
<keyword evidence="2" id="KW-1185">Reference proteome</keyword>
<evidence type="ECO:0000313" key="2">
    <source>
        <dbReference type="Proteomes" id="UP000056419"/>
    </source>
</evidence>
<accession>A0A120A2V3</accession>
<organism evidence="1 2">
    <name type="scientific">Bacteroides stercoris</name>
    <dbReference type="NCBI Taxonomy" id="46506"/>
    <lineage>
        <taxon>Bacteria</taxon>
        <taxon>Pseudomonadati</taxon>
        <taxon>Bacteroidota</taxon>
        <taxon>Bacteroidia</taxon>
        <taxon>Bacteroidales</taxon>
        <taxon>Bacteroidaceae</taxon>
        <taxon>Bacteroides</taxon>
    </lineage>
</organism>
<dbReference type="AlphaFoldDB" id="A0A120A2V3"/>
<proteinExistence type="predicted"/>
<name>A0A120A2V3_BACSE</name>
<dbReference type="Proteomes" id="UP000056419">
    <property type="component" value="Unassembled WGS sequence"/>
</dbReference>
<dbReference type="STRING" id="46506.AA415_01411"/>
<sequence>MVVTSKSYIFVITVRSYNMPERTGALKALSVLSLCSENPINGYLIFWFTAD</sequence>
<dbReference type="EMBL" id="LRGC01000005">
    <property type="protein sequence ID" value="KWR55631.1"/>
    <property type="molecule type" value="Genomic_DNA"/>
</dbReference>
<dbReference type="PATRIC" id="fig|46506.5.peg.1505"/>
<protein>
    <submittedName>
        <fullName evidence="1">Uncharacterized protein</fullName>
    </submittedName>
</protein>